<dbReference type="EMBL" id="OX459955">
    <property type="protein sequence ID" value="CAI9160004.1"/>
    <property type="molecule type" value="Genomic_DNA"/>
</dbReference>
<evidence type="ECO:0000313" key="3">
    <source>
        <dbReference type="Proteomes" id="UP001176941"/>
    </source>
</evidence>
<evidence type="ECO:0000256" key="1">
    <source>
        <dbReference type="SAM" id="MobiDB-lite"/>
    </source>
</evidence>
<feature type="region of interest" description="Disordered" evidence="1">
    <location>
        <begin position="1"/>
        <end position="104"/>
    </location>
</feature>
<evidence type="ECO:0000313" key="2">
    <source>
        <dbReference type="EMBL" id="CAI9160004.1"/>
    </source>
</evidence>
<feature type="compositionally biased region" description="Low complexity" evidence="1">
    <location>
        <begin position="67"/>
        <end position="77"/>
    </location>
</feature>
<reference evidence="2" key="1">
    <citation type="submission" date="2023-04" db="EMBL/GenBank/DDBJ databases">
        <authorList>
            <consortium name="ELIXIR-Norway"/>
        </authorList>
    </citation>
    <scope>NUCLEOTIDE SEQUENCE [LARGE SCALE GENOMIC DNA]</scope>
</reference>
<sequence>MNEAPAIRHQGPSVTPRELGFSRSPRLPLRGRTRFPERDGGHRKEGGGRAAETEPARLQQLAEAGDEPPGAAEHPAGLIPARLPEPAGVPHADPGGGGSRVPGGQRTQLAAAGCLKAVTLQFTLMLQVFGPLGYVFLAFPFCNSGFEQWGGGSGLHPERLRELVPRKAEAAQTPARWAASQTPSLTTLAVPRACSCSPHLGPAHLRPTAPDVQMPHPKAHMVQEDQGSPSPSASAAPDFILQFRKPGLGLGTRRSRLVQPHSLSANPSPALTISHLARAARPHGIRPPGLGAQELRGCPVSSPMEGLDAKLLPLDVETQTRADSHTKPVKPCAADVRGGRWADHAPRPCLTPLQTKPEKQSDWVQLHSEEGPSSVPEGAAAVQLFGQALVWRCRGDGGG</sequence>
<gene>
    <name evidence="2" type="ORF">MRATA1EN1_LOCUS8966</name>
</gene>
<dbReference type="Proteomes" id="UP001176941">
    <property type="component" value="Chromosome 19"/>
</dbReference>
<proteinExistence type="predicted"/>
<feature type="compositionally biased region" description="Basic and acidic residues" evidence="1">
    <location>
        <begin position="34"/>
        <end position="55"/>
    </location>
</feature>
<accession>A0ABN8YJV7</accession>
<feature type="region of interest" description="Disordered" evidence="1">
    <location>
        <begin position="206"/>
        <end position="236"/>
    </location>
</feature>
<name>A0ABN8YJV7_RANTA</name>
<protein>
    <submittedName>
        <fullName evidence="2">Uncharacterized protein</fullName>
    </submittedName>
</protein>
<keyword evidence="3" id="KW-1185">Reference proteome</keyword>
<organism evidence="2 3">
    <name type="scientific">Rangifer tarandus platyrhynchus</name>
    <name type="common">Svalbard reindeer</name>
    <dbReference type="NCBI Taxonomy" id="3082113"/>
    <lineage>
        <taxon>Eukaryota</taxon>
        <taxon>Metazoa</taxon>
        <taxon>Chordata</taxon>
        <taxon>Craniata</taxon>
        <taxon>Vertebrata</taxon>
        <taxon>Euteleostomi</taxon>
        <taxon>Mammalia</taxon>
        <taxon>Eutheria</taxon>
        <taxon>Laurasiatheria</taxon>
        <taxon>Artiodactyla</taxon>
        <taxon>Ruminantia</taxon>
        <taxon>Pecora</taxon>
        <taxon>Cervidae</taxon>
        <taxon>Odocoileinae</taxon>
        <taxon>Rangifer</taxon>
    </lineage>
</organism>